<evidence type="ECO:0000313" key="5">
    <source>
        <dbReference type="Proteomes" id="UP000198324"/>
    </source>
</evidence>
<reference evidence="4 5" key="1">
    <citation type="submission" date="2017-06" db="EMBL/GenBank/DDBJ databases">
        <authorList>
            <person name="Kim H.J."/>
            <person name="Triplett B.A."/>
        </authorList>
    </citation>
    <scope>NUCLEOTIDE SEQUENCE [LARGE SCALE GENOMIC DNA]</scope>
    <source>
        <strain evidence="4 5">DSM 13116</strain>
    </source>
</reference>
<keyword evidence="2" id="KW-1133">Transmembrane helix</keyword>
<dbReference type="AlphaFoldDB" id="A0A239D5W0"/>
<dbReference type="Proteomes" id="UP000198324">
    <property type="component" value="Unassembled WGS sequence"/>
</dbReference>
<keyword evidence="2" id="KW-0472">Membrane</keyword>
<dbReference type="RefSeq" id="WP_089275613.1">
    <property type="nucleotide sequence ID" value="NZ_FZOC01000011.1"/>
</dbReference>
<name>A0A239D5W0_9BACT</name>
<accession>A0A239D5W0</accession>
<sequence>MIRAALGWLFRIWGAASLLGLALCAGLMLCAGWWLPVHDAPGPADAIVIMGGDARRSAHGADLYLAGYAQAVYVARPFYDPPEPLCELGLPCPREEEVVQTVLSIKGVPRAATRLYGRELLSTVEEAEALARALPPEARTILVVTSPSHCRRALAVLRHELPGRTILMSPTPHERFEPKWWTHQASAKAVVLELAKFAQYYVGKPFRTGVSMRPDAGGRDDTVRDAAGGGGQDAPENAGKYGTDATTPRGEPARTAKPPQAGADGSRGAQSL</sequence>
<dbReference type="Pfam" id="PF02698">
    <property type="entry name" value="DUF218"/>
    <property type="match status" value="1"/>
</dbReference>
<keyword evidence="2" id="KW-0812">Transmembrane</keyword>
<dbReference type="EMBL" id="FZOC01000011">
    <property type="protein sequence ID" value="SNS27408.1"/>
    <property type="molecule type" value="Genomic_DNA"/>
</dbReference>
<dbReference type="InterPro" id="IPR003848">
    <property type="entry name" value="DUF218"/>
</dbReference>
<keyword evidence="5" id="KW-1185">Reference proteome</keyword>
<evidence type="ECO:0000256" key="1">
    <source>
        <dbReference type="SAM" id="MobiDB-lite"/>
    </source>
</evidence>
<evidence type="ECO:0000259" key="3">
    <source>
        <dbReference type="Pfam" id="PF02698"/>
    </source>
</evidence>
<feature type="domain" description="DUF218" evidence="3">
    <location>
        <begin position="45"/>
        <end position="180"/>
    </location>
</feature>
<dbReference type="OrthoDB" id="9782395at2"/>
<proteinExistence type="predicted"/>
<dbReference type="CDD" id="cd06259">
    <property type="entry name" value="YdcF-like"/>
    <property type="match status" value="1"/>
</dbReference>
<feature type="transmembrane region" description="Helical" evidence="2">
    <location>
        <begin position="12"/>
        <end position="35"/>
    </location>
</feature>
<protein>
    <submittedName>
        <fullName evidence="4">Uncharacterized SAM-binding protein YcdF, DUF218 family</fullName>
    </submittedName>
</protein>
<evidence type="ECO:0000313" key="4">
    <source>
        <dbReference type="EMBL" id="SNS27408.1"/>
    </source>
</evidence>
<gene>
    <name evidence="4" type="ORF">SAMN04488503_0118</name>
</gene>
<evidence type="ECO:0000256" key="2">
    <source>
        <dbReference type="SAM" id="Phobius"/>
    </source>
</evidence>
<feature type="region of interest" description="Disordered" evidence="1">
    <location>
        <begin position="208"/>
        <end position="272"/>
    </location>
</feature>
<organism evidence="4 5">
    <name type="scientific">Humidesulfovibrio mexicanus</name>
    <dbReference type="NCBI Taxonomy" id="147047"/>
    <lineage>
        <taxon>Bacteria</taxon>
        <taxon>Pseudomonadati</taxon>
        <taxon>Thermodesulfobacteriota</taxon>
        <taxon>Desulfovibrionia</taxon>
        <taxon>Desulfovibrionales</taxon>
        <taxon>Desulfovibrionaceae</taxon>
        <taxon>Humidesulfovibrio</taxon>
    </lineage>
</organism>